<protein>
    <submittedName>
        <fullName evidence="1">Class I SAM-dependent methyltransferase</fullName>
    </submittedName>
</protein>
<evidence type="ECO:0000313" key="2">
    <source>
        <dbReference type="Proteomes" id="UP001139447"/>
    </source>
</evidence>
<dbReference type="GO" id="GO:0008168">
    <property type="term" value="F:methyltransferase activity"/>
    <property type="evidence" value="ECO:0007669"/>
    <property type="project" value="UniProtKB-KW"/>
</dbReference>
<sequence length="147" mass="17170">MKHFLSDRYPRSRIDYLGVDISPLMIEEARRLWKAHDNTKFVIADTSPRVADYSVASGIFNVRLYQPLDLWMQFIEQTLTNLHATSRLGFAVNFLTQLPSGITARPELYRSLPETWALYCTQKFNSRVKILENYGLREFSLLVKPRL</sequence>
<keyword evidence="1" id="KW-0489">Methyltransferase</keyword>
<dbReference type="EMBL" id="JALGBI010000001">
    <property type="protein sequence ID" value="MCJ0761709.1"/>
    <property type="molecule type" value="Genomic_DNA"/>
</dbReference>
<name>A0A9X1VR19_9BURK</name>
<evidence type="ECO:0000313" key="1">
    <source>
        <dbReference type="EMBL" id="MCJ0761709.1"/>
    </source>
</evidence>
<accession>A0A9X1VR19</accession>
<gene>
    <name evidence="1" type="ORF">MMF98_00675</name>
</gene>
<comment type="caution">
    <text evidence="1">The sequence shown here is derived from an EMBL/GenBank/DDBJ whole genome shotgun (WGS) entry which is preliminary data.</text>
</comment>
<keyword evidence="2" id="KW-1185">Reference proteome</keyword>
<dbReference type="InterPro" id="IPR029063">
    <property type="entry name" value="SAM-dependent_MTases_sf"/>
</dbReference>
<proteinExistence type="predicted"/>
<reference evidence="1" key="1">
    <citation type="submission" date="2022-03" db="EMBL/GenBank/DDBJ databases">
        <authorList>
            <person name="Woo C.Y."/>
        </authorList>
    </citation>
    <scope>NUCLEOTIDE SEQUENCE</scope>
    <source>
        <strain evidence="1">CYS-02</strain>
    </source>
</reference>
<organism evidence="1 2">
    <name type="scientific">Variovorax terrae</name>
    <dbReference type="NCBI Taxonomy" id="2923278"/>
    <lineage>
        <taxon>Bacteria</taxon>
        <taxon>Pseudomonadati</taxon>
        <taxon>Pseudomonadota</taxon>
        <taxon>Betaproteobacteria</taxon>
        <taxon>Burkholderiales</taxon>
        <taxon>Comamonadaceae</taxon>
        <taxon>Variovorax</taxon>
    </lineage>
</organism>
<dbReference type="Gene3D" id="3.40.50.150">
    <property type="entry name" value="Vaccinia Virus protein VP39"/>
    <property type="match status" value="1"/>
</dbReference>
<dbReference type="SUPFAM" id="SSF53335">
    <property type="entry name" value="S-adenosyl-L-methionine-dependent methyltransferases"/>
    <property type="match status" value="1"/>
</dbReference>
<keyword evidence="1" id="KW-0808">Transferase</keyword>
<dbReference type="Proteomes" id="UP001139447">
    <property type="component" value="Unassembled WGS sequence"/>
</dbReference>
<dbReference type="GO" id="GO:0032259">
    <property type="term" value="P:methylation"/>
    <property type="evidence" value="ECO:0007669"/>
    <property type="project" value="UniProtKB-KW"/>
</dbReference>
<dbReference type="AlphaFoldDB" id="A0A9X1VR19"/>